<organism evidence="3 4">
    <name type="scientific">Moniliophthora roreri (strain MCA 2997)</name>
    <name type="common">Cocoa frosty pod rot fungus</name>
    <name type="synonym">Crinipellis roreri</name>
    <dbReference type="NCBI Taxonomy" id="1381753"/>
    <lineage>
        <taxon>Eukaryota</taxon>
        <taxon>Fungi</taxon>
        <taxon>Dikarya</taxon>
        <taxon>Basidiomycota</taxon>
        <taxon>Agaricomycotina</taxon>
        <taxon>Agaricomycetes</taxon>
        <taxon>Agaricomycetidae</taxon>
        <taxon>Agaricales</taxon>
        <taxon>Marasmiineae</taxon>
        <taxon>Marasmiaceae</taxon>
        <taxon>Moniliophthora</taxon>
    </lineage>
</organism>
<keyword evidence="4" id="KW-1185">Reference proteome</keyword>
<feature type="domain" description="DUF8040" evidence="2">
    <location>
        <begin position="43"/>
        <end position="91"/>
    </location>
</feature>
<comment type="caution">
    <text evidence="3">The sequence shown here is derived from an EMBL/GenBank/DDBJ whole genome shotgun (WGS) entry which is preliminary data.</text>
</comment>
<dbReference type="Pfam" id="PF26138">
    <property type="entry name" value="DUF8040"/>
    <property type="match status" value="1"/>
</dbReference>
<keyword evidence="1" id="KW-1133">Transmembrane helix</keyword>
<dbReference type="HOGENOM" id="CLU_171507_1_1_1"/>
<proteinExistence type="predicted"/>
<dbReference type="AlphaFoldDB" id="V2WLX7"/>
<accession>V2WLX7</accession>
<name>V2WLX7_MONRO</name>
<evidence type="ECO:0000256" key="1">
    <source>
        <dbReference type="SAM" id="Phobius"/>
    </source>
</evidence>
<dbReference type="InterPro" id="IPR058353">
    <property type="entry name" value="DUF8040"/>
</dbReference>
<evidence type="ECO:0000313" key="3">
    <source>
        <dbReference type="EMBL" id="ESK81190.1"/>
    </source>
</evidence>
<keyword evidence="1" id="KW-0812">Transmembrane</keyword>
<protein>
    <recommendedName>
        <fullName evidence="2">DUF8040 domain-containing protein</fullName>
    </recommendedName>
</protein>
<gene>
    <name evidence="3" type="ORF">Moror_2281</name>
</gene>
<dbReference type="Proteomes" id="UP000017559">
    <property type="component" value="Unassembled WGS sequence"/>
</dbReference>
<reference evidence="3 4" key="1">
    <citation type="journal article" date="2014" name="BMC Genomics">
        <title>Genome and secretome analysis of the hemibiotrophic fungal pathogen, Moniliophthora roreri, which causes frosty pod rot disease of cacao: mechanisms of the biotrophic and necrotrophic phases.</title>
        <authorList>
            <person name="Meinhardt L.W."/>
            <person name="Costa G.G.L."/>
            <person name="Thomazella D.P.T."/>
            <person name="Teixeira P.J.P.L."/>
            <person name="Carazzolle M.F."/>
            <person name="Schuster S.C."/>
            <person name="Carlson J.E."/>
            <person name="Guiltinan M.J."/>
            <person name="Mieczkowski P."/>
            <person name="Farmer A."/>
            <person name="Ramaraj T."/>
            <person name="Crozier J."/>
            <person name="Davis R.E."/>
            <person name="Shao J."/>
            <person name="Melnick R.L."/>
            <person name="Pereira G.A.G."/>
            <person name="Bailey B.A."/>
        </authorList>
    </citation>
    <scope>NUCLEOTIDE SEQUENCE [LARGE SCALE GENOMIC DNA]</scope>
    <source>
        <strain evidence="3 4">MCA 2997</strain>
    </source>
</reference>
<evidence type="ECO:0000313" key="4">
    <source>
        <dbReference type="Proteomes" id="UP000017559"/>
    </source>
</evidence>
<dbReference type="EMBL" id="AWSO01002641">
    <property type="protein sequence ID" value="ESK81190.1"/>
    <property type="molecule type" value="Genomic_DNA"/>
</dbReference>
<evidence type="ECO:0000259" key="2">
    <source>
        <dbReference type="Pfam" id="PF26138"/>
    </source>
</evidence>
<keyword evidence="1" id="KW-0472">Membrane</keyword>
<sequence>MAESLTPGDLAKIYASAASVTYYATLAASLYASEAYKKQPYHNSALTGFQWVQELINGNPRRIYTELGVRLHVYLALVITLRSMGYIDSSHS</sequence>
<dbReference type="KEGG" id="mrr:Moror_2281"/>
<feature type="transmembrane region" description="Helical" evidence="1">
    <location>
        <begin position="13"/>
        <end position="32"/>
    </location>
</feature>
<dbReference type="OrthoDB" id="2430314at2759"/>